<evidence type="ECO:0000313" key="2">
    <source>
        <dbReference type="Proteomes" id="UP001595839"/>
    </source>
</evidence>
<dbReference type="RefSeq" id="WP_381185472.1">
    <property type="nucleotide sequence ID" value="NZ_JBHSFK010000071.1"/>
</dbReference>
<reference evidence="2" key="1">
    <citation type="journal article" date="2019" name="Int. J. Syst. Evol. Microbiol.">
        <title>The Global Catalogue of Microorganisms (GCM) 10K type strain sequencing project: providing services to taxonomists for standard genome sequencing and annotation.</title>
        <authorList>
            <consortium name="The Broad Institute Genomics Platform"/>
            <consortium name="The Broad Institute Genome Sequencing Center for Infectious Disease"/>
            <person name="Wu L."/>
            <person name="Ma J."/>
        </authorList>
    </citation>
    <scope>NUCLEOTIDE SEQUENCE [LARGE SCALE GENOMIC DNA]</scope>
    <source>
        <strain evidence="2">CGMCC 4.7177</strain>
    </source>
</reference>
<protein>
    <submittedName>
        <fullName evidence="1">Uncharacterized protein</fullName>
    </submittedName>
</protein>
<name>A0ABV9B7F4_9ACTN</name>
<dbReference type="EMBL" id="JBHSFK010000071">
    <property type="protein sequence ID" value="MFC4508180.1"/>
    <property type="molecule type" value="Genomic_DNA"/>
</dbReference>
<keyword evidence="2" id="KW-1185">Reference proteome</keyword>
<sequence length="115" mass="12535">MPSRNHIMADPEGVRNGGRHFEGDLAARITQIRSALLASLASNEQPDAYDDEAGTAFNKVYDPARKDMLTLLESLEAAFRQAYEQIDATALNLAKVEDFNIVSATALANAVQKAR</sequence>
<proteinExistence type="predicted"/>
<accession>A0ABV9B7F4</accession>
<evidence type="ECO:0000313" key="1">
    <source>
        <dbReference type="EMBL" id="MFC4508180.1"/>
    </source>
</evidence>
<dbReference type="Proteomes" id="UP001595839">
    <property type="component" value="Unassembled WGS sequence"/>
</dbReference>
<comment type="caution">
    <text evidence="1">The sequence shown here is derived from an EMBL/GenBank/DDBJ whole genome shotgun (WGS) entry which is preliminary data.</text>
</comment>
<organism evidence="1 2">
    <name type="scientific">Streptomyces vulcanius</name>
    <dbReference type="NCBI Taxonomy" id="1441876"/>
    <lineage>
        <taxon>Bacteria</taxon>
        <taxon>Bacillati</taxon>
        <taxon>Actinomycetota</taxon>
        <taxon>Actinomycetes</taxon>
        <taxon>Kitasatosporales</taxon>
        <taxon>Streptomycetaceae</taxon>
        <taxon>Streptomyces</taxon>
    </lineage>
</organism>
<gene>
    <name evidence="1" type="ORF">ACFPIH_53845</name>
</gene>